<evidence type="ECO:0000259" key="3">
    <source>
        <dbReference type="Pfam" id="PF25990"/>
    </source>
</evidence>
<evidence type="ECO:0000256" key="1">
    <source>
        <dbReference type="SAM" id="MobiDB-lite"/>
    </source>
</evidence>
<reference evidence="4 5" key="1">
    <citation type="journal article" date="2002" name="Proc. Natl. Acad. Sci. U.S.A.">
        <title>Genome sequence of a serotype M3 strain of group A Streptococcus: phage-encoded toxins, the high-virulence phenotype, and clone emergence.</title>
        <authorList>
            <person name="Beres S.B."/>
            <person name="Sylva G.L."/>
            <person name="Barbian K.D."/>
            <person name="Lei B."/>
            <person name="Hoff J.S."/>
            <person name="Mammarella N.D."/>
            <person name="Liu M.Y."/>
            <person name="Smoot J.C."/>
            <person name="Porcella S.F."/>
            <person name="Parkins L.D."/>
            <person name="Campbell D.S."/>
            <person name="Smith T.M."/>
            <person name="McCormick J.K."/>
            <person name="Leung D.Y."/>
            <person name="Schlievert P.M."/>
            <person name="Musser J.M."/>
        </authorList>
    </citation>
    <scope>NUCLEOTIDE SEQUENCE [LARGE SCALE GENOMIC DNA]</scope>
    <source>
        <strain evidence="5">ATCC BAA-595 / MGAS315</strain>
    </source>
</reference>
<feature type="domain" description="YknX-like beta-barrel" evidence="3">
    <location>
        <begin position="252"/>
        <end position="342"/>
    </location>
</feature>
<dbReference type="Gene3D" id="2.40.420.20">
    <property type="match status" value="1"/>
</dbReference>
<accession>A0A0H2UWQ0</accession>
<evidence type="ECO:0000313" key="5">
    <source>
        <dbReference type="Proteomes" id="UP000000564"/>
    </source>
</evidence>
<dbReference type="RefSeq" id="WP_010922718.1">
    <property type="nucleotide sequence ID" value="NC_004070.1"/>
</dbReference>
<dbReference type="EMBL" id="AE014074">
    <property type="protein sequence ID" value="AAM80343.1"/>
    <property type="molecule type" value="Genomic_DNA"/>
</dbReference>
<dbReference type="KEGG" id="spg:SpyM3_1736"/>
<dbReference type="Pfam" id="PF25990">
    <property type="entry name" value="Beta-barrel_YknX"/>
    <property type="match status" value="1"/>
</dbReference>
<dbReference type="InterPro" id="IPR058639">
    <property type="entry name" value="BSH_YknX-like"/>
</dbReference>
<dbReference type="GO" id="GO:0015562">
    <property type="term" value="F:efflux transmembrane transporter activity"/>
    <property type="evidence" value="ECO:0007669"/>
    <property type="project" value="TreeGrafter"/>
</dbReference>
<keyword evidence="4" id="KW-0067">ATP-binding</keyword>
<dbReference type="PANTHER" id="PTHR30469:SF33">
    <property type="entry name" value="SLR1207 PROTEIN"/>
    <property type="match status" value="1"/>
</dbReference>
<dbReference type="Gene3D" id="2.40.30.170">
    <property type="match status" value="1"/>
</dbReference>
<feature type="domain" description="YknX-like barrel-sandwich hybrid" evidence="2">
    <location>
        <begin position="76"/>
        <end position="246"/>
    </location>
</feature>
<keyword evidence="4" id="KW-0547">Nucleotide-binding</keyword>
<dbReference type="GO" id="GO:1990281">
    <property type="term" value="C:efflux pump complex"/>
    <property type="evidence" value="ECO:0007669"/>
    <property type="project" value="TreeGrafter"/>
</dbReference>
<evidence type="ECO:0000259" key="2">
    <source>
        <dbReference type="Pfam" id="PF25984"/>
    </source>
</evidence>
<dbReference type="InterPro" id="IPR058636">
    <property type="entry name" value="Beta-barrel_YknX"/>
</dbReference>
<dbReference type="Proteomes" id="UP000000564">
    <property type="component" value="Chromosome"/>
</dbReference>
<sequence length="422" mass="46608">MFQLRKKMTRKQLALLSAGVLTCVVGGSYLIMNHQQQEIVSSVNKVKALTIKEAMEQGKDISLTLAGEVTANNSSKVKIDSSKGEVKEVFVKKGDVVKVGQPLFSYETSQRLTAQSSEFDVQTKANQLQVAKTNAALKWETYNRKVNEINTLKSRYNTAPDESLLEQIRSAEDSVSQALSDAKTADSDVKTAQIELDKANATATTEKGKLEYDTVKSDTAGTIVSLNTDLPNQSKSKKENETFMEIIDKSKMLVKGNISEFDRDKLKIGQKVEVIDRKDNSKKWTGKVTQVGNLKAEEKGQGQGQGGNDQQDNPNQAKFPYVIELDQSDKQPLIGSHTYVNVLNNVPEAGKIVLKETFTMAENGKTYVWKVDKNKVKKQEIKTKPFSKGYVEVTSGLTMQDKIAQPLPGMKDGMEVGSIVKP</sequence>
<dbReference type="AlphaFoldDB" id="A0A0H2UWQ0"/>
<evidence type="ECO:0000313" key="4">
    <source>
        <dbReference type="EMBL" id="AAM80343.1"/>
    </source>
</evidence>
<dbReference type="Pfam" id="PF25984">
    <property type="entry name" value="BSH_YknX"/>
    <property type="match status" value="1"/>
</dbReference>
<organism evidence="4 5">
    <name type="scientific">Streptococcus pyogenes serotype M3 (strain ATCC BAA-595 / MGAS315)</name>
    <dbReference type="NCBI Taxonomy" id="198466"/>
    <lineage>
        <taxon>Bacteria</taxon>
        <taxon>Bacillati</taxon>
        <taxon>Bacillota</taxon>
        <taxon>Bacilli</taxon>
        <taxon>Lactobacillales</taxon>
        <taxon>Streptococcaceae</taxon>
        <taxon>Streptococcus</taxon>
    </lineage>
</organism>
<feature type="region of interest" description="Disordered" evidence="1">
    <location>
        <begin position="286"/>
        <end position="316"/>
    </location>
</feature>
<dbReference type="GO" id="GO:0005524">
    <property type="term" value="F:ATP binding"/>
    <property type="evidence" value="ECO:0007669"/>
    <property type="project" value="UniProtKB-KW"/>
</dbReference>
<protein>
    <submittedName>
        <fullName evidence="4">Putative ATP-binding cassette transporter protein</fullName>
    </submittedName>
</protein>
<gene>
    <name evidence="4" type="ordered locus">SpyM3_1736</name>
</gene>
<name>A0A0H2UWQ0_STRP3</name>
<dbReference type="Gene3D" id="2.40.50.100">
    <property type="match status" value="1"/>
</dbReference>
<dbReference type="PANTHER" id="PTHR30469">
    <property type="entry name" value="MULTIDRUG RESISTANCE PROTEIN MDTA"/>
    <property type="match status" value="1"/>
</dbReference>
<dbReference type="HOGENOM" id="CLU_018816_14_5_9"/>
<proteinExistence type="predicted"/>